<organism evidence="3 4">
    <name type="scientific">Williamsia maris</name>
    <dbReference type="NCBI Taxonomy" id="72806"/>
    <lineage>
        <taxon>Bacteria</taxon>
        <taxon>Bacillati</taxon>
        <taxon>Actinomycetota</taxon>
        <taxon>Actinomycetes</taxon>
        <taxon>Mycobacteriales</taxon>
        <taxon>Nocardiaceae</taxon>
        <taxon>Williamsia</taxon>
    </lineage>
</organism>
<gene>
    <name evidence="3" type="ORF">LX13_002252</name>
</gene>
<dbReference type="InterPro" id="IPR051557">
    <property type="entry name" value="NipSnap_domain"/>
</dbReference>
<evidence type="ECO:0000313" key="4">
    <source>
        <dbReference type="Proteomes" id="UP001206895"/>
    </source>
</evidence>
<dbReference type="Proteomes" id="UP001206895">
    <property type="component" value="Unassembled WGS sequence"/>
</dbReference>
<dbReference type="PANTHER" id="PTHR21017:SF17">
    <property type="entry name" value="PROTEIN NIPSNAP"/>
    <property type="match status" value="1"/>
</dbReference>
<comment type="caution">
    <text evidence="3">The sequence shown here is derived from an EMBL/GenBank/DDBJ whole genome shotgun (WGS) entry which is preliminary data.</text>
</comment>
<evidence type="ECO:0000259" key="2">
    <source>
        <dbReference type="Pfam" id="PF07978"/>
    </source>
</evidence>
<dbReference type="InterPro" id="IPR012577">
    <property type="entry name" value="NIPSNAP"/>
</dbReference>
<dbReference type="InterPro" id="IPR011008">
    <property type="entry name" value="Dimeric_a/b-barrel"/>
</dbReference>
<dbReference type="EMBL" id="JAMTCJ010000002">
    <property type="protein sequence ID" value="MCP2176433.1"/>
    <property type="molecule type" value="Genomic_DNA"/>
</dbReference>
<comment type="similarity">
    <text evidence="1">Belongs to the NipSnap family.</text>
</comment>
<evidence type="ECO:0000313" key="3">
    <source>
        <dbReference type="EMBL" id="MCP2176433.1"/>
    </source>
</evidence>
<feature type="domain" description="NIPSNAP" evidence="2">
    <location>
        <begin position="127"/>
        <end position="221"/>
    </location>
</feature>
<keyword evidence="4" id="KW-1185">Reference proteome</keyword>
<reference evidence="3 4" key="1">
    <citation type="submission" date="2022-06" db="EMBL/GenBank/DDBJ databases">
        <title>Genomic Encyclopedia of Archaeal and Bacterial Type Strains, Phase II (KMG-II): from individual species to whole genera.</title>
        <authorList>
            <person name="Goeker M."/>
        </authorList>
    </citation>
    <scope>NUCLEOTIDE SEQUENCE [LARGE SCALE GENOMIC DNA]</scope>
    <source>
        <strain evidence="3 4">DSM 44693</strain>
    </source>
</reference>
<dbReference type="Gene3D" id="3.30.70.100">
    <property type="match status" value="1"/>
</dbReference>
<sequence>MDLTTPPEISGEDVSDRDQAIRYELATLAYRLPDTERAIAGIAPWVESAPAGGTLVGAWQSEHGVLGRAHVLRMFASTEDVAVERERARRSGAAFGAGPHLSDLTMTTYAPFPFMPPVRPGHYGSVYEMRDYHLIPGGLPPSIDGWRVVLPGRHRVDPIAVVMYAVDGPDRIIQIWPFAGMDDRLGIRRRLVEDDMWPPPGGPEHIRDAVSEMWIPLDFSPLH</sequence>
<evidence type="ECO:0000256" key="1">
    <source>
        <dbReference type="ARBA" id="ARBA00005291"/>
    </source>
</evidence>
<dbReference type="PANTHER" id="PTHR21017">
    <property type="entry name" value="NIPSNAP-RELATED"/>
    <property type="match status" value="1"/>
</dbReference>
<feature type="domain" description="NIPSNAP" evidence="2">
    <location>
        <begin position="23"/>
        <end position="91"/>
    </location>
</feature>
<protein>
    <submittedName>
        <fullName evidence="3">NIPSNAP protein</fullName>
    </submittedName>
</protein>
<proteinExistence type="inferred from homology"/>
<accession>A0ABT1HFE5</accession>
<dbReference type="RefSeq" id="WP_253661421.1">
    <property type="nucleotide sequence ID" value="NZ_BAAAJQ010000001.1"/>
</dbReference>
<dbReference type="SUPFAM" id="SSF54909">
    <property type="entry name" value="Dimeric alpha+beta barrel"/>
    <property type="match status" value="2"/>
</dbReference>
<dbReference type="Pfam" id="PF07978">
    <property type="entry name" value="NIPSNAP"/>
    <property type="match status" value="2"/>
</dbReference>
<name>A0ABT1HFE5_9NOCA</name>